<evidence type="ECO:0008006" key="4">
    <source>
        <dbReference type="Google" id="ProtNLM"/>
    </source>
</evidence>
<dbReference type="RefSeq" id="WP_378112003.1">
    <property type="nucleotide sequence ID" value="NZ_JBHSNC010000036.1"/>
</dbReference>
<name>A0ABW0QZW6_9BACL</name>
<organism evidence="2 3">
    <name type="scientific">Cohnella yongneupensis</name>
    <dbReference type="NCBI Taxonomy" id="425006"/>
    <lineage>
        <taxon>Bacteria</taxon>
        <taxon>Bacillati</taxon>
        <taxon>Bacillota</taxon>
        <taxon>Bacilli</taxon>
        <taxon>Bacillales</taxon>
        <taxon>Paenibacillaceae</taxon>
        <taxon>Cohnella</taxon>
    </lineage>
</organism>
<protein>
    <recommendedName>
        <fullName evidence="4">Polymer-forming cytoskeletal protein</fullName>
    </recommendedName>
</protein>
<dbReference type="EMBL" id="JBHSNC010000036">
    <property type="protein sequence ID" value="MFC5530066.1"/>
    <property type="molecule type" value="Genomic_DNA"/>
</dbReference>
<evidence type="ECO:0000313" key="3">
    <source>
        <dbReference type="Proteomes" id="UP001596108"/>
    </source>
</evidence>
<comment type="similarity">
    <text evidence="1">Belongs to the bactofilin family.</text>
</comment>
<dbReference type="PANTHER" id="PTHR35024">
    <property type="entry name" value="HYPOTHETICAL CYTOSOLIC PROTEIN"/>
    <property type="match status" value="1"/>
</dbReference>
<gene>
    <name evidence="2" type="ORF">ACFPQ4_11570</name>
</gene>
<dbReference type="Proteomes" id="UP001596108">
    <property type="component" value="Unassembled WGS sequence"/>
</dbReference>
<dbReference type="PANTHER" id="PTHR35024:SF4">
    <property type="entry name" value="POLYMER-FORMING CYTOSKELETAL PROTEIN"/>
    <property type="match status" value="1"/>
</dbReference>
<proteinExistence type="inferred from homology"/>
<accession>A0ABW0QZW6</accession>
<keyword evidence="3" id="KW-1185">Reference proteome</keyword>
<comment type="caution">
    <text evidence="2">The sequence shown here is derived from an EMBL/GenBank/DDBJ whole genome shotgun (WGS) entry which is preliminary data.</text>
</comment>
<evidence type="ECO:0000313" key="2">
    <source>
        <dbReference type="EMBL" id="MFC5530066.1"/>
    </source>
</evidence>
<dbReference type="InterPro" id="IPR007607">
    <property type="entry name" value="BacA/B"/>
</dbReference>
<evidence type="ECO:0000256" key="1">
    <source>
        <dbReference type="ARBA" id="ARBA00044755"/>
    </source>
</evidence>
<sequence length="228" mass="24323">MIKSGLPDLVVNGVSTAAGGTYGNVKIDGVGKVSGDIDAKTIKANGVIRMNGAVKAEEMDCDGKLTVGGNLAVGRIRLDGLVSVKGIMSGEHLDLHGLINVKGDCEIEKFDGEGVFEVDGLLSVGTLNIKLQGRAKAREIGVESMVIRQVPRSVWSKLWSWMSTKFVPELQATTIEGDDIDLEYTKAQVVRGNRVVIGKGCVIDRVEYKTELKVNPGATIKERVKTGG</sequence>
<reference evidence="3" key="1">
    <citation type="journal article" date="2019" name="Int. J. Syst. Evol. Microbiol.">
        <title>The Global Catalogue of Microorganisms (GCM) 10K type strain sequencing project: providing services to taxonomists for standard genome sequencing and annotation.</title>
        <authorList>
            <consortium name="The Broad Institute Genomics Platform"/>
            <consortium name="The Broad Institute Genome Sequencing Center for Infectious Disease"/>
            <person name="Wu L."/>
            <person name="Ma J."/>
        </authorList>
    </citation>
    <scope>NUCLEOTIDE SEQUENCE [LARGE SCALE GENOMIC DNA]</scope>
    <source>
        <strain evidence="3">CGMCC 1.18578</strain>
    </source>
</reference>